<name>A0AAV1DW59_OLDCO</name>
<dbReference type="AlphaFoldDB" id="A0AAV1DW59"/>
<dbReference type="Proteomes" id="UP001161247">
    <property type="component" value="Chromosome 7"/>
</dbReference>
<reference evidence="2" key="1">
    <citation type="submission" date="2023-03" db="EMBL/GenBank/DDBJ databases">
        <authorList>
            <person name="Julca I."/>
        </authorList>
    </citation>
    <scope>NUCLEOTIDE SEQUENCE</scope>
</reference>
<keyword evidence="3" id="KW-1185">Reference proteome</keyword>
<feature type="compositionally biased region" description="Basic and acidic residues" evidence="1">
    <location>
        <begin position="1"/>
        <end position="12"/>
    </location>
</feature>
<proteinExistence type="predicted"/>
<evidence type="ECO:0000256" key="1">
    <source>
        <dbReference type="SAM" id="MobiDB-lite"/>
    </source>
</evidence>
<gene>
    <name evidence="2" type="ORF">OLC1_LOCUS19395</name>
</gene>
<organism evidence="2 3">
    <name type="scientific">Oldenlandia corymbosa var. corymbosa</name>
    <dbReference type="NCBI Taxonomy" id="529605"/>
    <lineage>
        <taxon>Eukaryota</taxon>
        <taxon>Viridiplantae</taxon>
        <taxon>Streptophyta</taxon>
        <taxon>Embryophyta</taxon>
        <taxon>Tracheophyta</taxon>
        <taxon>Spermatophyta</taxon>
        <taxon>Magnoliopsida</taxon>
        <taxon>eudicotyledons</taxon>
        <taxon>Gunneridae</taxon>
        <taxon>Pentapetalae</taxon>
        <taxon>asterids</taxon>
        <taxon>lamiids</taxon>
        <taxon>Gentianales</taxon>
        <taxon>Rubiaceae</taxon>
        <taxon>Rubioideae</taxon>
        <taxon>Spermacoceae</taxon>
        <taxon>Hedyotis-Oldenlandia complex</taxon>
        <taxon>Oldenlandia</taxon>
    </lineage>
</organism>
<dbReference type="EMBL" id="OX459124">
    <property type="protein sequence ID" value="CAI9112148.1"/>
    <property type="molecule type" value="Genomic_DNA"/>
</dbReference>
<protein>
    <submittedName>
        <fullName evidence="2">OLC1v1012540C1</fullName>
    </submittedName>
</protein>
<accession>A0AAV1DW59</accession>
<feature type="region of interest" description="Disordered" evidence="1">
    <location>
        <begin position="1"/>
        <end position="39"/>
    </location>
</feature>
<sequence>MDGHIRSSRDKLIGYPPNSKSKGGRKGINKNQQQPRSSVHAVLKSDLGNQLVPGNDRVHDPVPPMVAQSDGFVSPQLTQEQVTQLLTLLRQQSCSSTDHRLSGIRYCLHVTIYNDV</sequence>
<evidence type="ECO:0000313" key="2">
    <source>
        <dbReference type="EMBL" id="CAI9112148.1"/>
    </source>
</evidence>
<evidence type="ECO:0000313" key="3">
    <source>
        <dbReference type="Proteomes" id="UP001161247"/>
    </source>
</evidence>